<dbReference type="InterPro" id="IPR036249">
    <property type="entry name" value="Thioredoxin-like_sf"/>
</dbReference>
<dbReference type="OrthoDB" id="74910at2759"/>
<evidence type="ECO:0000256" key="5">
    <source>
        <dbReference type="SAM" id="Phobius"/>
    </source>
</evidence>
<keyword evidence="2 5" id="KW-0812">Transmembrane</keyword>
<dbReference type="PANTHER" id="PTHR46426">
    <property type="entry name" value="PROTEIN DISULFIDE-ISOMERASE TMX3"/>
    <property type="match status" value="1"/>
</dbReference>
<accession>A0A1W0X251</accession>
<dbReference type="Pfam" id="PF13848">
    <property type="entry name" value="Thioredoxin_6"/>
    <property type="match status" value="1"/>
</dbReference>
<dbReference type="SUPFAM" id="SSF52833">
    <property type="entry name" value="Thioredoxin-like"/>
    <property type="match status" value="1"/>
</dbReference>
<dbReference type="PROSITE" id="PS51352">
    <property type="entry name" value="THIOREDOXIN_2"/>
    <property type="match status" value="1"/>
</dbReference>
<dbReference type="GO" id="GO:0016020">
    <property type="term" value="C:membrane"/>
    <property type="evidence" value="ECO:0007669"/>
    <property type="project" value="UniProtKB-SubCell"/>
</dbReference>
<keyword evidence="3 5" id="KW-1133">Transmembrane helix</keyword>
<proteinExistence type="predicted"/>
<dbReference type="PANTHER" id="PTHR46426:SF1">
    <property type="entry name" value="PROTEIN DISULFIDE-ISOMERASE TMX3"/>
    <property type="match status" value="1"/>
</dbReference>
<comment type="caution">
    <text evidence="7">The sequence shown here is derived from an EMBL/GenBank/DDBJ whole genome shotgun (WGS) entry which is preliminary data.</text>
</comment>
<evidence type="ECO:0000313" key="8">
    <source>
        <dbReference type="Proteomes" id="UP000192578"/>
    </source>
</evidence>
<gene>
    <name evidence="7" type="ORF">BV898_04638</name>
</gene>
<feature type="transmembrane region" description="Helical" evidence="5">
    <location>
        <begin position="403"/>
        <end position="424"/>
    </location>
</feature>
<comment type="subcellular location">
    <subcellularLocation>
        <location evidence="1">Membrane</location>
        <topology evidence="1">Single-pass membrane protein</topology>
    </subcellularLocation>
</comment>
<evidence type="ECO:0000259" key="6">
    <source>
        <dbReference type="PROSITE" id="PS51352"/>
    </source>
</evidence>
<keyword evidence="8" id="KW-1185">Reference proteome</keyword>
<dbReference type="EMBL" id="MTYJ01000023">
    <property type="protein sequence ID" value="OQV21430.1"/>
    <property type="molecule type" value="Genomic_DNA"/>
</dbReference>
<sequence>MFCLNQLNTGLNLDRAAFGPPKMFGSWILAVFSLIIAGDAFKVSYELDDRFIEYRKDAKWLVMFYAPWCHHCHKSEPIWEQVAQTFNQHNSGLGVRVGKIDATKQTRSAAEFHVKGFPTIKFIQGDNVVTYDGERTREDIEEFAYKASGPAVRKLTELSELRAAEGKNEVFFVIVTGENSSGELRQEYGNIAQTLMTTTYFYETDSKLASGNVPLKGWTTVAVFKDNKYFTFDETTSKSLKDWIEEEKMPSFPKISGGNFYQLIALKKPIVIAVVEQMPFRHTMDAAVEKIYDHVEEIATGQREKYHDKLSFGFVDGNEIVNHVFSEWIEVPAVVVYDPVQETYYISAETPQTITTESLQKFLDGILAGEVHGAGGKGWFRKAYKFFYSIAAYFYKMFSTQPILSSILLGLPLGILTIILVMMYTNDCTDNKEEDEGDDDSDHEKEE</sequence>
<dbReference type="GO" id="GO:0005783">
    <property type="term" value="C:endoplasmic reticulum"/>
    <property type="evidence" value="ECO:0007669"/>
    <property type="project" value="TreeGrafter"/>
</dbReference>
<feature type="transmembrane region" description="Helical" evidence="5">
    <location>
        <begin position="24"/>
        <end position="45"/>
    </location>
</feature>
<dbReference type="AlphaFoldDB" id="A0A1W0X251"/>
<name>A0A1W0X251_HYPEX</name>
<evidence type="ECO:0000313" key="7">
    <source>
        <dbReference type="EMBL" id="OQV21430.1"/>
    </source>
</evidence>
<evidence type="ECO:0000256" key="4">
    <source>
        <dbReference type="ARBA" id="ARBA00023136"/>
    </source>
</evidence>
<feature type="domain" description="Thioredoxin" evidence="6">
    <location>
        <begin position="7"/>
        <end position="149"/>
    </location>
</feature>
<evidence type="ECO:0000256" key="3">
    <source>
        <dbReference type="ARBA" id="ARBA00022989"/>
    </source>
</evidence>
<protein>
    <submittedName>
        <fullName evidence="7">Protein disulfide-isomerase TMX3</fullName>
    </submittedName>
</protein>
<keyword evidence="4 5" id="KW-0472">Membrane</keyword>
<dbReference type="InterPro" id="IPR052250">
    <property type="entry name" value="PDI_TMX3"/>
</dbReference>
<dbReference type="InterPro" id="IPR013766">
    <property type="entry name" value="Thioredoxin_domain"/>
</dbReference>
<dbReference type="Pfam" id="PF00085">
    <property type="entry name" value="Thioredoxin"/>
    <property type="match status" value="1"/>
</dbReference>
<dbReference type="Proteomes" id="UP000192578">
    <property type="component" value="Unassembled WGS sequence"/>
</dbReference>
<organism evidence="7 8">
    <name type="scientific">Hypsibius exemplaris</name>
    <name type="common">Freshwater tardigrade</name>
    <dbReference type="NCBI Taxonomy" id="2072580"/>
    <lineage>
        <taxon>Eukaryota</taxon>
        <taxon>Metazoa</taxon>
        <taxon>Ecdysozoa</taxon>
        <taxon>Tardigrada</taxon>
        <taxon>Eutardigrada</taxon>
        <taxon>Parachela</taxon>
        <taxon>Hypsibioidea</taxon>
        <taxon>Hypsibiidae</taxon>
        <taxon>Hypsibius</taxon>
    </lineage>
</organism>
<evidence type="ECO:0000256" key="1">
    <source>
        <dbReference type="ARBA" id="ARBA00004167"/>
    </source>
</evidence>
<dbReference type="Gene3D" id="3.40.30.10">
    <property type="entry name" value="Glutaredoxin"/>
    <property type="match status" value="3"/>
</dbReference>
<evidence type="ECO:0000256" key="2">
    <source>
        <dbReference type="ARBA" id="ARBA00022692"/>
    </source>
</evidence>
<reference evidence="8" key="1">
    <citation type="submission" date="2017-01" db="EMBL/GenBank/DDBJ databases">
        <title>Comparative genomics of anhydrobiosis in the tardigrade Hypsibius dujardini.</title>
        <authorList>
            <person name="Yoshida Y."/>
            <person name="Koutsovoulos G."/>
            <person name="Laetsch D."/>
            <person name="Stevens L."/>
            <person name="Kumar S."/>
            <person name="Horikawa D."/>
            <person name="Ishino K."/>
            <person name="Komine S."/>
            <person name="Tomita M."/>
            <person name="Blaxter M."/>
            <person name="Arakawa K."/>
        </authorList>
    </citation>
    <scope>NUCLEOTIDE SEQUENCE [LARGE SCALE GENOMIC DNA]</scope>
    <source>
        <strain evidence="8">Z151</strain>
    </source>
</reference>